<evidence type="ECO:0000259" key="1">
    <source>
        <dbReference type="PROSITE" id="PS51833"/>
    </source>
</evidence>
<dbReference type="InterPro" id="IPR052340">
    <property type="entry name" value="RNase_Y/CdgJ"/>
</dbReference>
<dbReference type="CDD" id="cd00077">
    <property type="entry name" value="HDc"/>
    <property type="match status" value="1"/>
</dbReference>
<dbReference type="EMBL" id="SJPG01000001">
    <property type="protein sequence ID" value="TWT60906.1"/>
    <property type="molecule type" value="Genomic_DNA"/>
</dbReference>
<feature type="domain" description="HDOD" evidence="1">
    <location>
        <begin position="28"/>
        <end position="225"/>
    </location>
</feature>
<dbReference type="PANTHER" id="PTHR33525">
    <property type="match status" value="1"/>
</dbReference>
<dbReference type="Pfam" id="PF08668">
    <property type="entry name" value="HDOD"/>
    <property type="match status" value="1"/>
</dbReference>
<protein>
    <submittedName>
        <fullName evidence="2">HDOD domain protein</fullName>
    </submittedName>
</protein>
<dbReference type="RefSeq" id="WP_146502958.1">
    <property type="nucleotide sequence ID" value="NZ_SJPG01000001.1"/>
</dbReference>
<accession>A0A5C5XCW1</accession>
<dbReference type="Gene3D" id="1.10.3210.10">
    <property type="entry name" value="Hypothetical protein af1432"/>
    <property type="match status" value="1"/>
</dbReference>
<dbReference type="Proteomes" id="UP000316095">
    <property type="component" value="Unassembled WGS sequence"/>
</dbReference>
<organism evidence="2 3">
    <name type="scientific">Rubinisphaera italica</name>
    <dbReference type="NCBI Taxonomy" id="2527969"/>
    <lineage>
        <taxon>Bacteria</taxon>
        <taxon>Pseudomonadati</taxon>
        <taxon>Planctomycetota</taxon>
        <taxon>Planctomycetia</taxon>
        <taxon>Planctomycetales</taxon>
        <taxon>Planctomycetaceae</taxon>
        <taxon>Rubinisphaera</taxon>
    </lineage>
</organism>
<gene>
    <name evidence="2" type="ORF">Pan54_16380</name>
</gene>
<name>A0A5C5XCW1_9PLAN</name>
<dbReference type="NCBIfam" id="TIGR00277">
    <property type="entry name" value="HDIG"/>
    <property type="match status" value="1"/>
</dbReference>
<reference evidence="2 3" key="1">
    <citation type="submission" date="2019-02" db="EMBL/GenBank/DDBJ databases">
        <title>Deep-cultivation of Planctomycetes and their phenomic and genomic characterization uncovers novel biology.</title>
        <authorList>
            <person name="Wiegand S."/>
            <person name="Jogler M."/>
            <person name="Boedeker C."/>
            <person name="Pinto D."/>
            <person name="Vollmers J."/>
            <person name="Rivas-Marin E."/>
            <person name="Kohn T."/>
            <person name="Peeters S.H."/>
            <person name="Heuer A."/>
            <person name="Rast P."/>
            <person name="Oberbeckmann S."/>
            <person name="Bunk B."/>
            <person name="Jeske O."/>
            <person name="Meyerdierks A."/>
            <person name="Storesund J.E."/>
            <person name="Kallscheuer N."/>
            <person name="Luecker S."/>
            <person name="Lage O.M."/>
            <person name="Pohl T."/>
            <person name="Merkel B.J."/>
            <person name="Hornburger P."/>
            <person name="Mueller R.-W."/>
            <person name="Bruemmer F."/>
            <person name="Labrenz M."/>
            <person name="Spormann A.M."/>
            <person name="Op Den Camp H."/>
            <person name="Overmann J."/>
            <person name="Amann R."/>
            <person name="Jetten M.S.M."/>
            <person name="Mascher T."/>
            <person name="Medema M.H."/>
            <person name="Devos D.P."/>
            <person name="Kaster A.-K."/>
            <person name="Ovreas L."/>
            <person name="Rohde M."/>
            <person name="Galperin M.Y."/>
            <person name="Jogler C."/>
        </authorList>
    </citation>
    <scope>NUCLEOTIDE SEQUENCE [LARGE SCALE GENOMIC DNA]</scope>
    <source>
        <strain evidence="2 3">Pan54</strain>
    </source>
</reference>
<dbReference type="PANTHER" id="PTHR33525:SF3">
    <property type="entry name" value="RIBONUCLEASE Y"/>
    <property type="match status" value="1"/>
</dbReference>
<comment type="caution">
    <text evidence="2">The sequence shown here is derived from an EMBL/GenBank/DDBJ whole genome shotgun (WGS) entry which is preliminary data.</text>
</comment>
<dbReference type="AlphaFoldDB" id="A0A5C5XCW1"/>
<dbReference type="OrthoDB" id="243535at2"/>
<evidence type="ECO:0000313" key="3">
    <source>
        <dbReference type="Proteomes" id="UP000316095"/>
    </source>
</evidence>
<sequence>MTQQELPDVLEWIVPPIVGASLDKIRHIATLPAVAHKIMSLVNDVNATAKDVNKIMAADPALCARILKVVNSTFYGLPQQIASIDRAVMLLGFNAVKNIAIAASLDKLFRTTKIGSHFDARDLWAHSIAVATGARALAKDMRLALTDEAFLAGLIHDIGITIEMQACPQKFADMTEVLASEPNLAFRQVEERVLGATHESFGAALCRKWQFPLKLEHVVRFHHKPMLLPESDRVLPAIIHVADILAARTGIGYTRTVETVQVDQQILNELDLSEDDIEAVADTLPDAILETQQLFNV</sequence>
<dbReference type="PROSITE" id="PS51833">
    <property type="entry name" value="HDOD"/>
    <property type="match status" value="1"/>
</dbReference>
<keyword evidence="3" id="KW-1185">Reference proteome</keyword>
<dbReference type="InterPro" id="IPR003607">
    <property type="entry name" value="HD/PDEase_dom"/>
</dbReference>
<proteinExistence type="predicted"/>
<dbReference type="SMART" id="SM00471">
    <property type="entry name" value="HDc"/>
    <property type="match status" value="1"/>
</dbReference>
<dbReference type="InterPro" id="IPR013976">
    <property type="entry name" value="HDOD"/>
</dbReference>
<dbReference type="SUPFAM" id="SSF109604">
    <property type="entry name" value="HD-domain/PDEase-like"/>
    <property type="match status" value="1"/>
</dbReference>
<dbReference type="InterPro" id="IPR006675">
    <property type="entry name" value="HDIG_dom"/>
</dbReference>
<evidence type="ECO:0000313" key="2">
    <source>
        <dbReference type="EMBL" id="TWT60906.1"/>
    </source>
</evidence>